<feature type="transmembrane region" description="Helical" evidence="6">
    <location>
        <begin position="245"/>
        <end position="273"/>
    </location>
</feature>
<sequence>MTRFLISICNSAVNVLLLLAFTRLMPPAWFGELGYARGVAMVAYTLLFDWLRLSVMRYWARDGEGQYRRRDAIRALVGFAIASVAPITGLAVAFGADKVGAAMVVAIGANVALQGYNEVRIAMARAECDDRGLAMLMLPRAGLSLVLAIAAALWGGGPLGVVIMLAVAQCAGLAYLALSGRNTNVSLGRPDLAELGLFFRFGGAIVLSTGAASATALALATLTITHRGPAEYGAFVLVQDLISRAAGVMGLALEMALLPGALAALSVGGLAAARAVLSRNAGLTVAILAPLLLGFWLVAPRFAAVALGAEYRDGFVALSSWVALQCAFTAGQQFVLNQPLFVAERTTPALLCVLAGSAVSLALGFWLIPSYGALGNAWSQLGGAGATFALQAIVVGAVLPAFPPRRAIASVAFSCAAMTAALLPVRMSEAMPGFAGLALVVLAGAAVYAVVLWLLDFEGVRTAKSLRAMARTQAQNS</sequence>
<dbReference type="PANTHER" id="PTHR30250:SF31">
    <property type="entry name" value="INNER MEMBRANE PROTEIN YGHQ"/>
    <property type="match status" value="1"/>
</dbReference>
<dbReference type="GO" id="GO:0005886">
    <property type="term" value="C:plasma membrane"/>
    <property type="evidence" value="ECO:0007669"/>
    <property type="project" value="UniProtKB-SubCell"/>
</dbReference>
<comment type="subcellular location">
    <subcellularLocation>
        <location evidence="1">Cell membrane</location>
        <topology evidence="1">Multi-pass membrane protein</topology>
    </subcellularLocation>
</comment>
<feature type="transmembrane region" description="Helical" evidence="6">
    <location>
        <begin position="99"/>
        <end position="116"/>
    </location>
</feature>
<dbReference type="AlphaFoldDB" id="A0A917ICY0"/>
<feature type="transmembrane region" description="Helical" evidence="6">
    <location>
        <begin position="12"/>
        <end position="29"/>
    </location>
</feature>
<dbReference type="PANTHER" id="PTHR30250">
    <property type="entry name" value="PST FAMILY PREDICTED COLANIC ACID TRANSPORTER"/>
    <property type="match status" value="1"/>
</dbReference>
<feature type="transmembrane region" description="Helical" evidence="6">
    <location>
        <begin position="348"/>
        <end position="368"/>
    </location>
</feature>
<keyword evidence="8" id="KW-1185">Reference proteome</keyword>
<evidence type="ECO:0000256" key="3">
    <source>
        <dbReference type="ARBA" id="ARBA00022692"/>
    </source>
</evidence>
<name>A0A917ICY0_9HYPH</name>
<feature type="transmembrane region" description="Helical" evidence="6">
    <location>
        <begin position="285"/>
        <end position="309"/>
    </location>
</feature>
<evidence type="ECO:0000256" key="2">
    <source>
        <dbReference type="ARBA" id="ARBA00022475"/>
    </source>
</evidence>
<proteinExistence type="predicted"/>
<feature type="transmembrane region" description="Helical" evidence="6">
    <location>
        <begin position="198"/>
        <end position="225"/>
    </location>
</feature>
<evidence type="ECO:0000313" key="8">
    <source>
        <dbReference type="Proteomes" id="UP000603912"/>
    </source>
</evidence>
<evidence type="ECO:0000313" key="7">
    <source>
        <dbReference type="EMBL" id="GGH33409.1"/>
    </source>
</evidence>
<feature type="transmembrane region" description="Helical" evidence="6">
    <location>
        <begin position="72"/>
        <end position="93"/>
    </location>
</feature>
<feature type="transmembrane region" description="Helical" evidence="6">
    <location>
        <begin position="315"/>
        <end position="336"/>
    </location>
</feature>
<feature type="transmembrane region" description="Helical" evidence="6">
    <location>
        <begin position="380"/>
        <end position="400"/>
    </location>
</feature>
<dbReference type="RefSeq" id="WP_188520141.1">
    <property type="nucleotide sequence ID" value="NZ_BMES01000003.1"/>
</dbReference>
<feature type="transmembrane region" description="Helical" evidence="6">
    <location>
        <begin position="35"/>
        <end position="51"/>
    </location>
</feature>
<reference evidence="7" key="1">
    <citation type="journal article" date="2014" name="Int. J. Syst. Evol. Microbiol.">
        <title>Complete genome sequence of Corynebacterium casei LMG S-19264T (=DSM 44701T), isolated from a smear-ripened cheese.</title>
        <authorList>
            <consortium name="US DOE Joint Genome Institute (JGI-PGF)"/>
            <person name="Walter F."/>
            <person name="Albersmeier A."/>
            <person name="Kalinowski J."/>
            <person name="Ruckert C."/>
        </authorList>
    </citation>
    <scope>NUCLEOTIDE SEQUENCE</scope>
    <source>
        <strain evidence="7">CGMCC 1.12214</strain>
    </source>
</reference>
<evidence type="ECO:0000256" key="4">
    <source>
        <dbReference type="ARBA" id="ARBA00022989"/>
    </source>
</evidence>
<evidence type="ECO:0000256" key="1">
    <source>
        <dbReference type="ARBA" id="ARBA00004651"/>
    </source>
</evidence>
<keyword evidence="2" id="KW-1003">Cell membrane</keyword>
<keyword evidence="5 6" id="KW-0472">Membrane</keyword>
<dbReference type="Proteomes" id="UP000603912">
    <property type="component" value="Unassembled WGS sequence"/>
</dbReference>
<feature type="transmembrane region" description="Helical" evidence="6">
    <location>
        <begin position="433"/>
        <end position="455"/>
    </location>
</feature>
<keyword evidence="4 6" id="KW-1133">Transmembrane helix</keyword>
<evidence type="ECO:0008006" key="9">
    <source>
        <dbReference type="Google" id="ProtNLM"/>
    </source>
</evidence>
<keyword evidence="3 6" id="KW-0812">Transmembrane</keyword>
<organism evidence="7 8">
    <name type="scientific">Alsobacter metallidurans</name>
    <dbReference type="NCBI Taxonomy" id="340221"/>
    <lineage>
        <taxon>Bacteria</taxon>
        <taxon>Pseudomonadati</taxon>
        <taxon>Pseudomonadota</taxon>
        <taxon>Alphaproteobacteria</taxon>
        <taxon>Hyphomicrobiales</taxon>
        <taxon>Alsobacteraceae</taxon>
        <taxon>Alsobacter</taxon>
    </lineage>
</organism>
<comment type="caution">
    <text evidence="7">The sequence shown here is derived from an EMBL/GenBank/DDBJ whole genome shotgun (WGS) entry which is preliminary data.</text>
</comment>
<reference evidence="7" key="2">
    <citation type="submission" date="2020-09" db="EMBL/GenBank/DDBJ databases">
        <authorList>
            <person name="Sun Q."/>
            <person name="Zhou Y."/>
        </authorList>
    </citation>
    <scope>NUCLEOTIDE SEQUENCE</scope>
    <source>
        <strain evidence="7">CGMCC 1.12214</strain>
    </source>
</reference>
<protein>
    <recommendedName>
        <fullName evidence="9">O-antigen/teichoic acid export membrane protein</fullName>
    </recommendedName>
</protein>
<dbReference type="InterPro" id="IPR050833">
    <property type="entry name" value="Poly_Biosynth_Transport"/>
</dbReference>
<gene>
    <name evidence="7" type="ORF">GCM10007036_46000</name>
</gene>
<evidence type="ECO:0000256" key="6">
    <source>
        <dbReference type="SAM" id="Phobius"/>
    </source>
</evidence>
<feature type="transmembrane region" description="Helical" evidence="6">
    <location>
        <begin position="161"/>
        <end position="178"/>
    </location>
</feature>
<feature type="transmembrane region" description="Helical" evidence="6">
    <location>
        <begin position="407"/>
        <end position="427"/>
    </location>
</feature>
<accession>A0A917ICY0</accession>
<evidence type="ECO:0000256" key="5">
    <source>
        <dbReference type="ARBA" id="ARBA00023136"/>
    </source>
</evidence>
<feature type="transmembrane region" description="Helical" evidence="6">
    <location>
        <begin position="137"/>
        <end position="155"/>
    </location>
</feature>
<dbReference type="EMBL" id="BMES01000003">
    <property type="protein sequence ID" value="GGH33409.1"/>
    <property type="molecule type" value="Genomic_DNA"/>
</dbReference>